<dbReference type="Proteomes" id="UP000494183">
    <property type="component" value="Unassembled WGS sequence"/>
</dbReference>
<organism evidence="7 8">
    <name type="scientific">Achromobacter insolitus</name>
    <dbReference type="NCBI Taxonomy" id="217204"/>
    <lineage>
        <taxon>Bacteria</taxon>
        <taxon>Pseudomonadati</taxon>
        <taxon>Pseudomonadota</taxon>
        <taxon>Betaproteobacteria</taxon>
        <taxon>Burkholderiales</taxon>
        <taxon>Alcaligenaceae</taxon>
        <taxon>Achromobacter</taxon>
    </lineage>
</organism>
<dbReference type="GO" id="GO:0004030">
    <property type="term" value="F:aldehyde dehydrogenase [NAD(P)+] activity"/>
    <property type="evidence" value="ECO:0007669"/>
    <property type="project" value="UniProtKB-EC"/>
</dbReference>
<dbReference type="SUPFAM" id="SSF53720">
    <property type="entry name" value="ALDH-like"/>
    <property type="match status" value="1"/>
</dbReference>
<evidence type="ECO:0000256" key="5">
    <source>
        <dbReference type="SAM" id="MobiDB-lite"/>
    </source>
</evidence>
<evidence type="ECO:0000313" key="8">
    <source>
        <dbReference type="Proteomes" id="UP000494183"/>
    </source>
</evidence>
<dbReference type="PANTHER" id="PTHR11699">
    <property type="entry name" value="ALDEHYDE DEHYDROGENASE-RELATED"/>
    <property type="match status" value="1"/>
</dbReference>
<dbReference type="Gene3D" id="3.40.309.10">
    <property type="entry name" value="Aldehyde Dehydrogenase, Chain A, domain 2"/>
    <property type="match status" value="1"/>
</dbReference>
<dbReference type="InterPro" id="IPR016162">
    <property type="entry name" value="Ald_DH_N"/>
</dbReference>
<evidence type="ECO:0000256" key="2">
    <source>
        <dbReference type="ARBA" id="ARBA00023002"/>
    </source>
</evidence>
<dbReference type="Gene3D" id="3.40.605.10">
    <property type="entry name" value="Aldehyde Dehydrogenase, Chain A, domain 1"/>
    <property type="match status" value="1"/>
</dbReference>
<dbReference type="EMBL" id="CADILH010000003">
    <property type="protein sequence ID" value="CAB3931686.1"/>
    <property type="molecule type" value="Genomic_DNA"/>
</dbReference>
<dbReference type="InterPro" id="IPR016163">
    <property type="entry name" value="Ald_DH_C"/>
</dbReference>
<feature type="active site" evidence="3">
    <location>
        <position position="308"/>
    </location>
</feature>
<accession>A0A6S7FAJ8</accession>
<feature type="domain" description="Aldehyde dehydrogenase" evidence="6">
    <location>
        <begin position="72"/>
        <end position="534"/>
    </location>
</feature>
<dbReference type="InterPro" id="IPR016161">
    <property type="entry name" value="Ald_DH/histidinol_DH"/>
</dbReference>
<reference evidence="7 8" key="1">
    <citation type="submission" date="2020-04" db="EMBL/GenBank/DDBJ databases">
        <authorList>
            <person name="De Canck E."/>
        </authorList>
    </citation>
    <scope>NUCLEOTIDE SEQUENCE [LARGE SCALE GENOMIC DNA]</scope>
    <source>
        <strain evidence="7 8">LMG 6000</strain>
    </source>
</reference>
<evidence type="ECO:0000259" key="6">
    <source>
        <dbReference type="Pfam" id="PF00171"/>
    </source>
</evidence>
<sequence>MGQKLSIQLTSCGPLPYLGSIPKRDSRDTASGAVAAPGRQPRLETNPSRNRPSGRYFTPHIVTQKNFIANQWVAAATGETIPVLNPSDGKPFEAIARSGAADVDRAVTAAREAFEGEWGQMAPAARSRLLMRIAFALLDRQEELAQLESADTGKPIKQARADAAAVARYFEFYAGAVDKLHGETIPYTPGFTVLTVREAHGVTGHIVPWNYPLQIFGRSVGAALAAGNACVVKPAEDACLSLLKLAEIASDAGLPAGALNICTGYGHEAGAALSAHPGIDHISFTGSPQTGKMVAHAAAENHVPVTLELGGKSPQIVFDDADLDAAMPVLLAAIIQNAGQTCSAGSRVLIQRGVYETVLKRLSDAFSATVTGPAAADLDVGPLINARQQDRVRGFLAEAEADGLKVAARGKLKEGTPEAGFYQPPVLFRDVPPNSRLAQEEVFGPVLAAMVFDTEEEALEIANGTLYGLVAGVWTRDGGRQLRLARKLRAGQVFVNNYGAGGGVELPFGGSRQSGYGREKGFEALYGFTTLKTIAIRH</sequence>
<keyword evidence="8" id="KW-1185">Reference proteome</keyword>
<gene>
    <name evidence="7" type="primary">puuC_2</name>
    <name evidence="7" type="ORF">LMG6000_02278</name>
</gene>
<dbReference type="InterPro" id="IPR015590">
    <property type="entry name" value="Aldehyde_DH_dom"/>
</dbReference>
<evidence type="ECO:0000256" key="4">
    <source>
        <dbReference type="RuleBase" id="RU003345"/>
    </source>
</evidence>
<dbReference type="EC" id="1.2.1.5" evidence="7"/>
<evidence type="ECO:0000256" key="1">
    <source>
        <dbReference type="ARBA" id="ARBA00009986"/>
    </source>
</evidence>
<dbReference type="Pfam" id="PF00171">
    <property type="entry name" value="Aldedh"/>
    <property type="match status" value="1"/>
</dbReference>
<dbReference type="FunFam" id="3.40.605.10:FF:000007">
    <property type="entry name" value="NAD/NADP-dependent betaine aldehyde dehydrogenase"/>
    <property type="match status" value="1"/>
</dbReference>
<dbReference type="AlphaFoldDB" id="A0A6S7FAJ8"/>
<name>A0A6S7FAJ8_9BURK</name>
<evidence type="ECO:0000313" key="7">
    <source>
        <dbReference type="EMBL" id="CAB3931686.1"/>
    </source>
</evidence>
<feature type="region of interest" description="Disordered" evidence="5">
    <location>
        <begin position="18"/>
        <end position="55"/>
    </location>
</feature>
<evidence type="ECO:0000256" key="3">
    <source>
        <dbReference type="PROSITE-ProRule" id="PRU10007"/>
    </source>
</evidence>
<proteinExistence type="inferred from homology"/>
<dbReference type="PROSITE" id="PS00687">
    <property type="entry name" value="ALDEHYDE_DEHYDR_GLU"/>
    <property type="match status" value="1"/>
</dbReference>
<comment type="similarity">
    <text evidence="1 4">Belongs to the aldehyde dehydrogenase family.</text>
</comment>
<keyword evidence="2 4" id="KW-0560">Oxidoreductase</keyword>
<dbReference type="InterPro" id="IPR029510">
    <property type="entry name" value="Ald_DH_CS_GLU"/>
</dbReference>
<protein>
    <submittedName>
        <fullName evidence="7">NADP/NAD-dependent aldehyde dehydrogenase PuuC</fullName>
        <ecNumber evidence="7">1.2.1.5</ecNumber>
    </submittedName>
</protein>
<dbReference type="CDD" id="cd07109">
    <property type="entry name" value="ALDH_AAS00426"/>
    <property type="match status" value="1"/>
</dbReference>